<dbReference type="PROSITE" id="PS51208">
    <property type="entry name" value="AUTOTRANSPORTER"/>
    <property type="match status" value="1"/>
</dbReference>
<dbReference type="InterPro" id="IPR051551">
    <property type="entry name" value="Autotransporter_adhesion"/>
</dbReference>
<organism evidence="2 3">
    <name type="scientific">Centipeda periodontii DSM 2778</name>
    <dbReference type="NCBI Taxonomy" id="888060"/>
    <lineage>
        <taxon>Bacteria</taxon>
        <taxon>Bacillati</taxon>
        <taxon>Bacillota</taxon>
        <taxon>Negativicutes</taxon>
        <taxon>Selenomonadales</taxon>
        <taxon>Selenomonadaceae</taxon>
        <taxon>Centipeda</taxon>
    </lineage>
</organism>
<dbReference type="InterPro" id="IPR006315">
    <property type="entry name" value="OM_autotransptr_brl_dom"/>
</dbReference>
<dbReference type="PANTHER" id="PTHR35037">
    <property type="entry name" value="C-TERMINAL REGION OF AIDA-LIKE PROTEIN"/>
    <property type="match status" value="1"/>
</dbReference>
<dbReference type="SMART" id="SM00869">
    <property type="entry name" value="Autotransporter"/>
    <property type="match status" value="1"/>
</dbReference>
<dbReference type="InterPro" id="IPR005546">
    <property type="entry name" value="Autotransporte_beta"/>
</dbReference>
<dbReference type="eggNOG" id="COG3468">
    <property type="taxonomic scope" value="Bacteria"/>
</dbReference>
<dbReference type="HOGENOM" id="CLU_948423_0_0_9"/>
<dbReference type="Gene3D" id="2.40.128.130">
    <property type="entry name" value="Autotransporter beta-domain"/>
    <property type="match status" value="1"/>
</dbReference>
<dbReference type="PANTHER" id="PTHR35037:SF3">
    <property type="entry name" value="C-TERMINAL REGION OF AIDA-LIKE PROTEIN"/>
    <property type="match status" value="1"/>
</dbReference>
<comment type="caution">
    <text evidence="2">The sequence shown here is derived from an EMBL/GenBank/DDBJ whole genome shotgun (WGS) entry which is preliminary data.</text>
</comment>
<proteinExistence type="predicted"/>
<dbReference type="Proteomes" id="UP000004067">
    <property type="component" value="Unassembled WGS sequence"/>
</dbReference>
<evidence type="ECO:0000259" key="1">
    <source>
        <dbReference type="PROSITE" id="PS51208"/>
    </source>
</evidence>
<gene>
    <name evidence="2" type="ORF">HMPREF9081_0952</name>
</gene>
<reference evidence="2 3" key="1">
    <citation type="submission" date="2011-04" db="EMBL/GenBank/DDBJ databases">
        <authorList>
            <person name="Muzny D."/>
            <person name="Qin X."/>
            <person name="Deng J."/>
            <person name="Jiang H."/>
            <person name="Liu Y."/>
            <person name="Qu J."/>
            <person name="Song X.-Z."/>
            <person name="Zhang L."/>
            <person name="Thornton R."/>
            <person name="Coyle M."/>
            <person name="Francisco L."/>
            <person name="Jackson L."/>
            <person name="Javaid M."/>
            <person name="Korchina V."/>
            <person name="Kovar C."/>
            <person name="Mata R."/>
            <person name="Mathew T."/>
            <person name="Ngo R."/>
            <person name="Nguyen L."/>
            <person name="Nguyen N."/>
            <person name="Okwuonu G."/>
            <person name="Ongeri F."/>
            <person name="Pham C."/>
            <person name="Simmons D."/>
            <person name="Wilczek-Boney K."/>
            <person name="Hale W."/>
            <person name="Jakkamsetti A."/>
            <person name="Pham P."/>
            <person name="Ruth R."/>
            <person name="San Lucas F."/>
            <person name="Warren J."/>
            <person name="Zhang J."/>
            <person name="Zhao Z."/>
            <person name="Zhou C."/>
            <person name="Zhu D."/>
            <person name="Lee S."/>
            <person name="Bess C."/>
            <person name="Blankenburg K."/>
            <person name="Forbes L."/>
            <person name="Fu Q."/>
            <person name="Gubbala S."/>
            <person name="Hirani K."/>
            <person name="Jayaseelan J.C."/>
            <person name="Lara F."/>
            <person name="Munidasa M."/>
            <person name="Palculict T."/>
            <person name="Patil S."/>
            <person name="Pu L.-L."/>
            <person name="Saada N."/>
            <person name="Tang L."/>
            <person name="Weissenberger G."/>
            <person name="Zhu Y."/>
            <person name="Hemphill L."/>
            <person name="Shang Y."/>
            <person name="Youmans B."/>
            <person name="Ayvaz T."/>
            <person name="Ross M."/>
            <person name="Santibanez J."/>
            <person name="Aqrawi P."/>
            <person name="Gross S."/>
            <person name="Joshi V."/>
            <person name="Fowler G."/>
            <person name="Nazareth L."/>
            <person name="Reid J."/>
            <person name="Worley K."/>
            <person name="Petrosino J."/>
            <person name="Highlander S."/>
            <person name="Gibbs R."/>
        </authorList>
    </citation>
    <scope>NUCLEOTIDE SEQUENCE [LARGE SCALE GENOMIC DNA]</scope>
    <source>
        <strain evidence="2 3">DSM 2778</strain>
    </source>
</reference>
<dbReference type="GO" id="GO:0019867">
    <property type="term" value="C:outer membrane"/>
    <property type="evidence" value="ECO:0007669"/>
    <property type="project" value="InterPro"/>
</dbReference>
<feature type="domain" description="Autotransporter" evidence="1">
    <location>
        <begin position="26"/>
        <end position="292"/>
    </location>
</feature>
<dbReference type="STRING" id="888060.HMPREF9081_0952"/>
<keyword evidence="3" id="KW-1185">Reference proteome</keyword>
<dbReference type="AlphaFoldDB" id="F5RL17"/>
<name>F5RL17_9FIRM</name>
<sequence length="292" mass="31879">MDMALAQLSAWRGENNDLHRRMGALRAGGESGAWVRGYGGRNEFGTYPTEGRYSGVQVGIDRAVPLGGGTLFTGFAASMMNGSARNSDLDGSYRAHFFGVYGSYMGKRGDYLDAIVKYGRMTNDATAVFDGTAYTGGYGVNGWNISVEYGHRIAITPHFYWTPQAELNYGHIGAADYTMRAGDLSGARISNGAVTTLIGRIGTQVGYEDERGSVYLKLGYLHEFKADLHMRAQYGSTSIDRSYSAQDSYFEYGLGFTRRVGRADLYGEFSRTAGADVISEKWKANLGVRIGF</sequence>
<accession>F5RL17</accession>
<protein>
    <recommendedName>
        <fullName evidence="1">Autotransporter domain-containing protein</fullName>
    </recommendedName>
</protein>
<dbReference type="SUPFAM" id="SSF103515">
    <property type="entry name" value="Autotransporter"/>
    <property type="match status" value="1"/>
</dbReference>
<dbReference type="EMBL" id="AFHQ01000028">
    <property type="protein sequence ID" value="EGK60746.1"/>
    <property type="molecule type" value="Genomic_DNA"/>
</dbReference>
<evidence type="ECO:0000313" key="2">
    <source>
        <dbReference type="EMBL" id="EGK60746.1"/>
    </source>
</evidence>
<evidence type="ECO:0000313" key="3">
    <source>
        <dbReference type="Proteomes" id="UP000004067"/>
    </source>
</evidence>
<dbReference type="Pfam" id="PF03797">
    <property type="entry name" value="Autotransporter"/>
    <property type="match status" value="1"/>
</dbReference>
<dbReference type="InterPro" id="IPR036709">
    <property type="entry name" value="Autotransporte_beta_dom_sf"/>
</dbReference>
<dbReference type="NCBIfam" id="TIGR01414">
    <property type="entry name" value="autotrans_barl"/>
    <property type="match status" value="1"/>
</dbReference>